<protein>
    <submittedName>
        <fullName evidence="1">Uncharacterized protein</fullName>
    </submittedName>
</protein>
<name>E6PLZ6_9ZZZZ</name>
<comment type="caution">
    <text evidence="1">The sequence shown here is derived from an EMBL/GenBank/DDBJ whole genome shotgun (WGS) entry which is preliminary data.</text>
</comment>
<reference evidence="1" key="1">
    <citation type="submission" date="2009-10" db="EMBL/GenBank/DDBJ databases">
        <title>Diversity of trophic interactions inside an arsenic-rich microbial ecosystem.</title>
        <authorList>
            <person name="Bertin P.N."/>
            <person name="Heinrich-Salmeron A."/>
            <person name="Pelletier E."/>
            <person name="Goulhen-Chollet F."/>
            <person name="Arsene-Ploetze F."/>
            <person name="Gallien S."/>
            <person name="Calteau A."/>
            <person name="Vallenet D."/>
            <person name="Casiot C."/>
            <person name="Chane-Woon-Ming B."/>
            <person name="Giloteaux L."/>
            <person name="Barakat M."/>
            <person name="Bonnefoy V."/>
            <person name="Bruneel O."/>
            <person name="Chandler M."/>
            <person name="Cleiss J."/>
            <person name="Duran R."/>
            <person name="Elbaz-Poulichet F."/>
            <person name="Fonknechten N."/>
            <person name="Lauga B."/>
            <person name="Mornico D."/>
            <person name="Ortet P."/>
            <person name="Schaeffer C."/>
            <person name="Siguier P."/>
            <person name="Alexander Thil Smith A."/>
            <person name="Van Dorsselaer A."/>
            <person name="Weissenbach J."/>
            <person name="Medigue C."/>
            <person name="Le Paslier D."/>
        </authorList>
    </citation>
    <scope>NUCLEOTIDE SEQUENCE</scope>
</reference>
<accession>E6PLZ6</accession>
<dbReference type="EMBL" id="CABM01000016">
    <property type="protein sequence ID" value="CBH95948.1"/>
    <property type="molecule type" value="Genomic_DNA"/>
</dbReference>
<gene>
    <name evidence="1" type="ORF">CARN2_0936</name>
</gene>
<proteinExistence type="predicted"/>
<organism evidence="1">
    <name type="scientific">mine drainage metagenome</name>
    <dbReference type="NCBI Taxonomy" id="410659"/>
    <lineage>
        <taxon>unclassified sequences</taxon>
        <taxon>metagenomes</taxon>
        <taxon>ecological metagenomes</taxon>
    </lineage>
</organism>
<sequence length="63" mass="6626">MWLQDVQPRAPSESGGKTQLAPFVSSLLSQNGLQGGHYAEPFAVWVAISGALRVAAGDRAMAQ</sequence>
<evidence type="ECO:0000313" key="1">
    <source>
        <dbReference type="EMBL" id="CBH95948.1"/>
    </source>
</evidence>
<dbReference type="AlphaFoldDB" id="E6PLZ6"/>